<keyword evidence="2" id="KW-1185">Reference proteome</keyword>
<dbReference type="Proteomes" id="UP000680865">
    <property type="component" value="Unassembled WGS sequence"/>
</dbReference>
<proteinExistence type="predicted"/>
<dbReference type="AlphaFoldDB" id="A0A919SAI9"/>
<accession>A0A919SAI9</accession>
<protein>
    <submittedName>
        <fullName evidence="1">Uncharacterized protein</fullName>
    </submittedName>
</protein>
<reference evidence="1" key="1">
    <citation type="submission" date="2021-03" db="EMBL/GenBank/DDBJ databases">
        <title>Whole genome shotgun sequence of Actinoplanes consettensis NBRC 14913.</title>
        <authorList>
            <person name="Komaki H."/>
            <person name="Tamura T."/>
        </authorList>
    </citation>
    <scope>NUCLEOTIDE SEQUENCE</scope>
    <source>
        <strain evidence="1">NBRC 14913</strain>
    </source>
</reference>
<comment type="caution">
    <text evidence="1">The sequence shown here is derived from an EMBL/GenBank/DDBJ whole genome shotgun (WGS) entry which is preliminary data.</text>
</comment>
<sequence length="56" mass="5935">MGDTFRFTEPSVRRLVRAAEPLLGEDPARRAKVLAGRLATENGAAVAAAIVERSAV</sequence>
<evidence type="ECO:0000313" key="2">
    <source>
        <dbReference type="Proteomes" id="UP000680865"/>
    </source>
</evidence>
<gene>
    <name evidence="1" type="ORF">Aco04nite_09430</name>
</gene>
<dbReference type="EMBL" id="BOQP01000004">
    <property type="protein sequence ID" value="GIM68140.1"/>
    <property type="molecule type" value="Genomic_DNA"/>
</dbReference>
<evidence type="ECO:0000313" key="1">
    <source>
        <dbReference type="EMBL" id="GIM68140.1"/>
    </source>
</evidence>
<dbReference type="RefSeq" id="WP_212995920.1">
    <property type="nucleotide sequence ID" value="NZ_BAAATW010000002.1"/>
</dbReference>
<name>A0A919SAI9_9ACTN</name>
<organism evidence="1 2">
    <name type="scientific">Winogradskya consettensis</name>
    <dbReference type="NCBI Taxonomy" id="113560"/>
    <lineage>
        <taxon>Bacteria</taxon>
        <taxon>Bacillati</taxon>
        <taxon>Actinomycetota</taxon>
        <taxon>Actinomycetes</taxon>
        <taxon>Micromonosporales</taxon>
        <taxon>Micromonosporaceae</taxon>
        <taxon>Winogradskya</taxon>
    </lineage>
</organism>